<comment type="subcellular location">
    <subcellularLocation>
        <location evidence="4">Endoplasmic reticulum membrane</location>
        <topology evidence="4">Peripheral membrane protein</topology>
        <orientation evidence="4">Cytoplasmic side</orientation>
    </subcellularLocation>
</comment>
<evidence type="ECO:0000256" key="4">
    <source>
        <dbReference type="RuleBase" id="RU367091"/>
    </source>
</evidence>
<proteinExistence type="inferred from homology"/>
<comment type="similarity">
    <text evidence="4">Belongs to the EMC2 family.</text>
</comment>
<dbReference type="InterPro" id="IPR011990">
    <property type="entry name" value="TPR-like_helical_dom_sf"/>
</dbReference>
<protein>
    <recommendedName>
        <fullName evidence="4">ER membrane protein complex subunit 2</fullName>
    </recommendedName>
</protein>
<dbReference type="Pfam" id="PF22890">
    <property type="entry name" value="TPR_EMC2"/>
    <property type="match status" value="1"/>
</dbReference>
<evidence type="ECO:0000259" key="5">
    <source>
        <dbReference type="Pfam" id="PF22890"/>
    </source>
</evidence>
<dbReference type="FunFam" id="1.25.40.10:FF:001208">
    <property type="entry name" value="Tetratricopeptide repeat domain-containing protein"/>
    <property type="match status" value="1"/>
</dbReference>
<dbReference type="AlphaFoldDB" id="A0A5N6YUN8"/>
<keyword evidence="4" id="KW-0472">Membrane</keyword>
<accession>A0A5N6YUN8</accession>
<dbReference type="SUPFAM" id="SSF48452">
    <property type="entry name" value="TPR-like"/>
    <property type="match status" value="1"/>
</dbReference>
<dbReference type="Proteomes" id="UP000327118">
    <property type="component" value="Unassembled WGS sequence"/>
</dbReference>
<evidence type="ECO:0000313" key="7">
    <source>
        <dbReference type="Proteomes" id="UP000327118"/>
    </source>
</evidence>
<dbReference type="OrthoDB" id="124397at2759"/>
<evidence type="ECO:0000313" key="6">
    <source>
        <dbReference type="EMBL" id="KAE8348356.1"/>
    </source>
</evidence>
<dbReference type="InterPro" id="IPR039856">
    <property type="entry name" value="EMC2-like"/>
</dbReference>
<dbReference type="InterPro" id="IPR055217">
    <property type="entry name" value="TPR_EMC2"/>
</dbReference>
<evidence type="ECO:0000256" key="1">
    <source>
        <dbReference type="ARBA" id="ARBA00022737"/>
    </source>
</evidence>
<gene>
    <name evidence="6" type="ORF">BDV28DRAFT_143688</name>
</gene>
<dbReference type="SMART" id="SM00028">
    <property type="entry name" value="TPR"/>
    <property type="match status" value="1"/>
</dbReference>
<comment type="subunit">
    <text evidence="4">Component of the ER membrane protein complex (EMC).</text>
</comment>
<sequence>MCAIMAQTTVESYAIQSSNLITTVRFSQQAPVILERGLTSERSLIFSLIANQEEPERYGIIEQLFFSCLQTGDDRSALLCLERLTCRFGSSNEKVMGLRGLYEEAIAGDQSDLEECLRKYDLSLSEHPLDLPILKRRIALLRSMSRPVDAITNLVELLKAVPTDAEAWCELADLYQSQGMSSQAIFSLEEALLIVPNAWNIHARLGEALYIFARTAEDEGFPQYLRKSIQHFCRSVELCDDYLRGFYGLALATSLQLEQEGPMNALRGLASDFLYKEKIEGLNILARRKLEDIVKQRSANCQLWEHAQGDLIAAKELVDRISESH</sequence>
<dbReference type="EMBL" id="ML739536">
    <property type="protein sequence ID" value="KAE8348356.1"/>
    <property type="molecule type" value="Genomic_DNA"/>
</dbReference>
<reference evidence="7" key="1">
    <citation type="submission" date="2019-04" db="EMBL/GenBank/DDBJ databases">
        <title>Friends and foes A comparative genomics studyof 23 Aspergillus species from section Flavi.</title>
        <authorList>
            <consortium name="DOE Joint Genome Institute"/>
            <person name="Kjaerbolling I."/>
            <person name="Vesth T."/>
            <person name="Frisvad J.C."/>
            <person name="Nybo J.L."/>
            <person name="Theobald S."/>
            <person name="Kildgaard S."/>
            <person name="Isbrandt T."/>
            <person name="Kuo A."/>
            <person name="Sato A."/>
            <person name="Lyhne E.K."/>
            <person name="Kogle M.E."/>
            <person name="Wiebenga A."/>
            <person name="Kun R.S."/>
            <person name="Lubbers R.J."/>
            <person name="Makela M.R."/>
            <person name="Barry K."/>
            <person name="Chovatia M."/>
            <person name="Clum A."/>
            <person name="Daum C."/>
            <person name="Haridas S."/>
            <person name="He G."/>
            <person name="LaButti K."/>
            <person name="Lipzen A."/>
            <person name="Mondo S."/>
            <person name="Riley R."/>
            <person name="Salamov A."/>
            <person name="Simmons B.A."/>
            <person name="Magnuson J.K."/>
            <person name="Henrissat B."/>
            <person name="Mortensen U.H."/>
            <person name="Larsen T.O."/>
            <person name="Devries R.P."/>
            <person name="Grigoriev I.V."/>
            <person name="Machida M."/>
            <person name="Baker S.E."/>
            <person name="Andersen M.R."/>
        </authorList>
    </citation>
    <scope>NUCLEOTIDE SEQUENCE [LARGE SCALE GENOMIC DNA]</scope>
    <source>
        <strain evidence="7">CBS 553.77</strain>
    </source>
</reference>
<evidence type="ECO:0000256" key="3">
    <source>
        <dbReference type="PROSITE-ProRule" id="PRU00339"/>
    </source>
</evidence>
<keyword evidence="2 3" id="KW-0802">TPR repeat</keyword>
<keyword evidence="4" id="KW-0256">Endoplasmic reticulum</keyword>
<dbReference type="InterPro" id="IPR019734">
    <property type="entry name" value="TPR_rpt"/>
</dbReference>
<feature type="repeat" description="TPR" evidence="3">
    <location>
        <begin position="165"/>
        <end position="198"/>
    </location>
</feature>
<comment type="function">
    <text evidence="4">Part of the endoplasmic reticulum membrane protein complex (EMC) that enables the energy-independent insertion into endoplasmic reticulum membranes of newly synthesized membrane proteins.</text>
</comment>
<name>A0A5N6YUN8_9EURO</name>
<keyword evidence="1" id="KW-0677">Repeat</keyword>
<organism evidence="6 7">
    <name type="scientific">Aspergillus coremiiformis</name>
    <dbReference type="NCBI Taxonomy" id="138285"/>
    <lineage>
        <taxon>Eukaryota</taxon>
        <taxon>Fungi</taxon>
        <taxon>Dikarya</taxon>
        <taxon>Ascomycota</taxon>
        <taxon>Pezizomycotina</taxon>
        <taxon>Eurotiomycetes</taxon>
        <taxon>Eurotiomycetidae</taxon>
        <taxon>Eurotiales</taxon>
        <taxon>Aspergillaceae</taxon>
        <taxon>Aspergillus</taxon>
        <taxon>Aspergillus subgen. Circumdati</taxon>
    </lineage>
</organism>
<dbReference type="PROSITE" id="PS50005">
    <property type="entry name" value="TPR"/>
    <property type="match status" value="1"/>
</dbReference>
<dbReference type="GO" id="GO:0072546">
    <property type="term" value="C:EMC complex"/>
    <property type="evidence" value="ECO:0007669"/>
    <property type="project" value="UniProtKB-UniRule"/>
</dbReference>
<keyword evidence="7" id="KW-1185">Reference proteome</keyword>
<feature type="domain" description="EMC2 TPR-like" evidence="5">
    <location>
        <begin position="111"/>
        <end position="202"/>
    </location>
</feature>
<evidence type="ECO:0000256" key="2">
    <source>
        <dbReference type="ARBA" id="ARBA00022803"/>
    </source>
</evidence>
<dbReference type="Gene3D" id="1.25.40.10">
    <property type="entry name" value="Tetratricopeptide repeat domain"/>
    <property type="match status" value="1"/>
</dbReference>
<dbReference type="PANTHER" id="PTHR12760">
    <property type="entry name" value="TETRATRICOPEPTIDE REPEAT PROTEIN"/>
    <property type="match status" value="1"/>
</dbReference>